<comment type="caution">
    <text evidence="2">The sequence shown here is derived from an EMBL/GenBank/DDBJ whole genome shotgun (WGS) entry which is preliminary data.</text>
</comment>
<dbReference type="AlphaFoldDB" id="A0A4D4J4Q2"/>
<proteinExistence type="predicted"/>
<dbReference type="InterPro" id="IPR036568">
    <property type="entry name" value="GGCT-like_sf"/>
</dbReference>
<dbReference type="SUPFAM" id="SSF110857">
    <property type="entry name" value="Gamma-glutamyl cyclotransferase-like"/>
    <property type="match status" value="1"/>
</dbReference>
<reference evidence="3" key="1">
    <citation type="submission" date="2019-04" db="EMBL/GenBank/DDBJ databases">
        <title>Draft genome sequence of Pseudonocardiaceae bacterium SL3-2-4.</title>
        <authorList>
            <person name="Ningsih F."/>
            <person name="Yokota A."/>
            <person name="Sakai Y."/>
            <person name="Nanatani K."/>
            <person name="Yabe S."/>
            <person name="Oetari A."/>
            <person name="Sjamsuridzal W."/>
        </authorList>
    </citation>
    <scope>NUCLEOTIDE SEQUENCE [LARGE SCALE GENOMIC DNA]</scope>
    <source>
        <strain evidence="3">SL3-2-4</strain>
    </source>
</reference>
<accession>A0A4D4J4Q2</accession>
<dbReference type="Pfam" id="PF21986">
    <property type="entry name" value="AH_C"/>
    <property type="match status" value="1"/>
</dbReference>
<gene>
    <name evidence="2" type="ORF">GTS_13610</name>
</gene>
<evidence type="ECO:0000313" key="3">
    <source>
        <dbReference type="Proteomes" id="UP000298860"/>
    </source>
</evidence>
<dbReference type="InterPro" id="IPR013024">
    <property type="entry name" value="GGCT-like"/>
</dbReference>
<organism evidence="2 3">
    <name type="scientific">Gandjariella thermophila</name>
    <dbReference type="NCBI Taxonomy" id="1931992"/>
    <lineage>
        <taxon>Bacteria</taxon>
        <taxon>Bacillati</taxon>
        <taxon>Actinomycetota</taxon>
        <taxon>Actinomycetes</taxon>
        <taxon>Pseudonocardiales</taxon>
        <taxon>Pseudonocardiaceae</taxon>
        <taxon>Gandjariella</taxon>
    </lineage>
</organism>
<evidence type="ECO:0000313" key="2">
    <source>
        <dbReference type="EMBL" id="GDY29728.1"/>
    </source>
</evidence>
<name>A0A4D4J4Q2_9PSEU</name>
<protein>
    <recommendedName>
        <fullName evidence="1">Allophanate hydrolase C-terminal domain-containing protein</fullName>
    </recommendedName>
</protein>
<dbReference type="Proteomes" id="UP000298860">
    <property type="component" value="Unassembled WGS sequence"/>
</dbReference>
<sequence length="138" mass="14984">MRLMFLNGTAMSGQPDHATIASATPLGPARTAPHYRFFAVRDAFPGLLPVRTGGGSIEGELYEMTDELLLHGLLPEEPPELELGTIELADGRTVNAMRLRPDRLDPADKVVDITDLGGWRTYQAFLAANARVGEVLGR</sequence>
<dbReference type="CDD" id="cd06661">
    <property type="entry name" value="GGCT_like"/>
    <property type="match status" value="1"/>
</dbReference>
<evidence type="ECO:0000259" key="1">
    <source>
        <dbReference type="Pfam" id="PF21986"/>
    </source>
</evidence>
<feature type="domain" description="Allophanate hydrolase C-terminal" evidence="1">
    <location>
        <begin position="4"/>
        <end position="123"/>
    </location>
</feature>
<dbReference type="RefSeq" id="WP_137812891.1">
    <property type="nucleotide sequence ID" value="NZ_BJFL01000004.1"/>
</dbReference>
<dbReference type="InterPro" id="IPR053844">
    <property type="entry name" value="AH_C"/>
</dbReference>
<dbReference type="OrthoDB" id="424376at2"/>
<keyword evidence="3" id="KW-1185">Reference proteome</keyword>
<dbReference type="Gene3D" id="3.10.490.10">
    <property type="entry name" value="Gamma-glutamyl cyclotransferase-like"/>
    <property type="match status" value="1"/>
</dbReference>
<dbReference type="EMBL" id="BJFL01000004">
    <property type="protein sequence ID" value="GDY29728.1"/>
    <property type="molecule type" value="Genomic_DNA"/>
</dbReference>